<sequence>MSTTVTQTTPRAGKTYTNALLGAVATIVLSFVPFSPVLGGGIAGYLQHGTRGEGVKVGAISGVIATIPVVGIVLLAASLFTIVPAGSDVLGLAIGGLVLGLVTFLVAGIYTVGLAALGGYIGAYLAEDRLN</sequence>
<feature type="transmembrane region" description="Helical" evidence="1">
    <location>
        <begin position="20"/>
        <end position="46"/>
    </location>
</feature>
<dbReference type="Pfam" id="PF17647">
    <property type="entry name" value="DUF5518"/>
    <property type="match status" value="1"/>
</dbReference>
<name>A0A1I4CHI0_9EURY</name>
<keyword evidence="1" id="KW-1133">Transmembrane helix</keyword>
<gene>
    <name evidence="2" type="ORF">SAMN04487950_1122</name>
</gene>
<dbReference type="Proteomes" id="UP000199607">
    <property type="component" value="Unassembled WGS sequence"/>
</dbReference>
<keyword evidence="3" id="KW-1185">Reference proteome</keyword>
<accession>A0A1I4CHI0</accession>
<keyword evidence="1" id="KW-0472">Membrane</keyword>
<evidence type="ECO:0000256" key="1">
    <source>
        <dbReference type="SAM" id="Phobius"/>
    </source>
</evidence>
<dbReference type="InterPro" id="IPR040493">
    <property type="entry name" value="DUF5518"/>
</dbReference>
<dbReference type="EMBL" id="FOTC01000001">
    <property type="protein sequence ID" value="SFK79431.1"/>
    <property type="molecule type" value="Genomic_DNA"/>
</dbReference>
<dbReference type="AlphaFoldDB" id="A0A1I4CHI0"/>
<feature type="transmembrane region" description="Helical" evidence="1">
    <location>
        <begin position="89"/>
        <end position="122"/>
    </location>
</feature>
<protein>
    <recommendedName>
        <fullName evidence="4">DUF5518 domain-containing protein</fullName>
    </recommendedName>
</protein>
<proteinExistence type="predicted"/>
<organism evidence="2 3">
    <name type="scientific">Halogranum rubrum</name>
    <dbReference type="NCBI Taxonomy" id="553466"/>
    <lineage>
        <taxon>Archaea</taxon>
        <taxon>Methanobacteriati</taxon>
        <taxon>Methanobacteriota</taxon>
        <taxon>Stenosarchaea group</taxon>
        <taxon>Halobacteria</taxon>
        <taxon>Halobacteriales</taxon>
        <taxon>Haloferacaceae</taxon>
    </lineage>
</organism>
<evidence type="ECO:0000313" key="2">
    <source>
        <dbReference type="EMBL" id="SFK79431.1"/>
    </source>
</evidence>
<evidence type="ECO:0000313" key="3">
    <source>
        <dbReference type="Proteomes" id="UP000199607"/>
    </source>
</evidence>
<dbReference type="RefSeq" id="WP_009375506.1">
    <property type="nucleotide sequence ID" value="NZ_FOTC01000001.1"/>
</dbReference>
<feature type="transmembrane region" description="Helical" evidence="1">
    <location>
        <begin position="58"/>
        <end position="83"/>
    </location>
</feature>
<dbReference type="STRING" id="553466.SAMN04487950_1122"/>
<keyword evidence="1" id="KW-0812">Transmembrane</keyword>
<evidence type="ECO:0008006" key="4">
    <source>
        <dbReference type="Google" id="ProtNLM"/>
    </source>
</evidence>
<reference evidence="3" key="1">
    <citation type="submission" date="2016-10" db="EMBL/GenBank/DDBJ databases">
        <authorList>
            <person name="Varghese N."/>
            <person name="Submissions S."/>
        </authorList>
    </citation>
    <scope>NUCLEOTIDE SEQUENCE [LARGE SCALE GENOMIC DNA]</scope>
    <source>
        <strain evidence="3">CGMCC 1.7738</strain>
    </source>
</reference>